<proteinExistence type="predicted"/>
<reference evidence="1" key="1">
    <citation type="submission" date="2022-08" db="EMBL/GenBank/DDBJ databases">
        <authorList>
            <person name="Gutierrez-Valencia J."/>
        </authorList>
    </citation>
    <scope>NUCLEOTIDE SEQUENCE</scope>
</reference>
<organism evidence="1 2">
    <name type="scientific">Linum tenue</name>
    <dbReference type="NCBI Taxonomy" id="586396"/>
    <lineage>
        <taxon>Eukaryota</taxon>
        <taxon>Viridiplantae</taxon>
        <taxon>Streptophyta</taxon>
        <taxon>Embryophyta</taxon>
        <taxon>Tracheophyta</taxon>
        <taxon>Spermatophyta</taxon>
        <taxon>Magnoliopsida</taxon>
        <taxon>eudicotyledons</taxon>
        <taxon>Gunneridae</taxon>
        <taxon>Pentapetalae</taxon>
        <taxon>rosids</taxon>
        <taxon>fabids</taxon>
        <taxon>Malpighiales</taxon>
        <taxon>Linaceae</taxon>
        <taxon>Linum</taxon>
    </lineage>
</organism>
<accession>A0AAV0H448</accession>
<protein>
    <submittedName>
        <fullName evidence="1">Uncharacterized protein</fullName>
    </submittedName>
</protein>
<gene>
    <name evidence="1" type="ORF">LITE_LOCUS2268</name>
</gene>
<sequence>MRPAVMANV</sequence>
<evidence type="ECO:0000313" key="2">
    <source>
        <dbReference type="Proteomes" id="UP001154282"/>
    </source>
</evidence>
<keyword evidence="2" id="KW-1185">Reference proteome</keyword>
<comment type="caution">
    <text evidence="1">The sequence shown here is derived from an EMBL/GenBank/DDBJ whole genome shotgun (WGS) entry which is preliminary data.</text>
</comment>
<evidence type="ECO:0000313" key="1">
    <source>
        <dbReference type="EMBL" id="CAI0379443.1"/>
    </source>
</evidence>
<name>A0AAV0H448_9ROSI</name>
<dbReference type="Proteomes" id="UP001154282">
    <property type="component" value="Unassembled WGS sequence"/>
</dbReference>
<dbReference type="EMBL" id="CAMGYJ010000002">
    <property type="protein sequence ID" value="CAI0379443.1"/>
    <property type="molecule type" value="Genomic_DNA"/>
</dbReference>